<evidence type="ECO:0000313" key="1">
    <source>
        <dbReference type="EMBL" id="KZN90484.1"/>
    </source>
</evidence>
<proteinExistence type="predicted"/>
<protein>
    <submittedName>
        <fullName evidence="1">Uncharacterized protein</fullName>
    </submittedName>
</protein>
<gene>
    <name evidence="1" type="ORF">EN45_006010</name>
</gene>
<dbReference type="SUPFAM" id="SSF81301">
    <property type="entry name" value="Nucleotidyltransferase"/>
    <property type="match status" value="1"/>
</dbReference>
<name>A0A169X6H6_PENCH</name>
<dbReference type="AlphaFoldDB" id="A0A169X6H6"/>
<sequence length="228" mass="25032">MDPVQEDEPFRFLDAAAKETTVALTRANIRHGFMGGYATSLIGGSRITEDIDVIVDSDPSEARNKLLQANACFTVTPSSKLVFSGGDDKPIPVELLRGGEGRQLKLPDANSVSLRSVTANVLPGRVEETPIPIIAPSVLVLTKLKRWAFIANSTRLASKRKAVRDVDDIKVILTWLVNDGSLIDFEGYLEQPKHELLAFVRKLYQMHTKIRPLLVATLSAEDLALISN</sequence>
<dbReference type="Proteomes" id="UP000076449">
    <property type="component" value="Chromosome I"/>
</dbReference>
<reference evidence="1" key="1">
    <citation type="journal article" date="2014" name="Genome Announc.">
        <title>Complete sequencing and chromosome-scale genome assembly of the industrial progenitor strain P2niaD18 from the penicillin producer Penicillium chrysogenum.</title>
        <authorList>
            <person name="Specht T."/>
            <person name="Dahlmann T.A."/>
            <person name="Zadra I."/>
            <person name="Kurnsteiner H."/>
            <person name="Kuck U."/>
        </authorList>
    </citation>
    <scope>NUCLEOTIDE SEQUENCE [LARGE SCALE GENOMIC DNA]</scope>
    <source>
        <strain evidence="1">P2niaD18</strain>
    </source>
</reference>
<organism evidence="1">
    <name type="scientific">Penicillium chrysogenum</name>
    <name type="common">Penicillium notatum</name>
    <dbReference type="NCBI Taxonomy" id="5076"/>
    <lineage>
        <taxon>Eukaryota</taxon>
        <taxon>Fungi</taxon>
        <taxon>Dikarya</taxon>
        <taxon>Ascomycota</taxon>
        <taxon>Pezizomycotina</taxon>
        <taxon>Eurotiomycetes</taxon>
        <taxon>Eurotiomycetidae</taxon>
        <taxon>Eurotiales</taxon>
        <taxon>Aspergillaceae</taxon>
        <taxon>Penicillium</taxon>
        <taxon>Penicillium chrysogenum species complex</taxon>
    </lineage>
</organism>
<dbReference type="InterPro" id="IPR043519">
    <property type="entry name" value="NT_sf"/>
</dbReference>
<accession>A0A169X6H6</accession>
<dbReference type="EMBL" id="CM002798">
    <property type="protein sequence ID" value="KZN90484.1"/>
    <property type="molecule type" value="Genomic_DNA"/>
</dbReference>
<dbReference type="Gene3D" id="3.30.460.40">
    <property type="match status" value="1"/>
</dbReference>
<dbReference type="PhylomeDB" id="A0A169X6H6"/>